<dbReference type="InterPro" id="IPR012349">
    <property type="entry name" value="Split_barrel_FMN-bd"/>
</dbReference>
<sequence length="193" mass="21671">MTINLTEINPGECYRILENERFGHLACCKDGQLYVAAIYFAFSNGVAYSFTMPGKKLDWMRGTTRSAYTSSSVRAPAGGRASSSKAGSRNFLTARRDKANGSTRGLLQKYSDWWEIGSMKPQEFPMHPMALLMSSTALPSRPCRDAVQSERNDRRCSSRTRIPQSEHHMPYLRGLYPSATSNFTSHPRFARAL</sequence>
<comment type="caution">
    <text evidence="2">The sequence shown here is derived from an EMBL/GenBank/DDBJ whole genome shotgun (WGS) entry which is preliminary data.</text>
</comment>
<dbReference type="EMBL" id="JACIFV010000011">
    <property type="protein sequence ID" value="MBB4193205.1"/>
    <property type="molecule type" value="Genomic_DNA"/>
</dbReference>
<accession>A0A7W6QAB3</accession>
<dbReference type="Proteomes" id="UP000524492">
    <property type="component" value="Unassembled WGS sequence"/>
</dbReference>
<dbReference type="SUPFAM" id="SSF50475">
    <property type="entry name" value="FMN-binding split barrel"/>
    <property type="match status" value="1"/>
</dbReference>
<organism evidence="2 3">
    <name type="scientific">Rhizobium aethiopicum</name>
    <dbReference type="NCBI Taxonomy" id="1138170"/>
    <lineage>
        <taxon>Bacteria</taxon>
        <taxon>Pseudomonadati</taxon>
        <taxon>Pseudomonadota</taxon>
        <taxon>Alphaproteobacteria</taxon>
        <taxon>Hyphomicrobiales</taxon>
        <taxon>Rhizobiaceae</taxon>
        <taxon>Rhizobium/Agrobacterium group</taxon>
        <taxon>Rhizobium</taxon>
    </lineage>
</organism>
<reference evidence="2 3" key="1">
    <citation type="submission" date="2020-08" db="EMBL/GenBank/DDBJ databases">
        <title>Genomic Encyclopedia of Type Strains, Phase IV (KMG-V): Genome sequencing to study the core and pangenomes of soil and plant-associated prokaryotes.</title>
        <authorList>
            <person name="Whitman W."/>
        </authorList>
    </citation>
    <scope>NUCLEOTIDE SEQUENCE [LARGE SCALE GENOMIC DNA]</scope>
    <source>
        <strain evidence="2 3">SEMIA 4074</strain>
    </source>
</reference>
<keyword evidence="3" id="KW-1185">Reference proteome</keyword>
<proteinExistence type="predicted"/>
<evidence type="ECO:0000313" key="2">
    <source>
        <dbReference type="EMBL" id="MBB4193205.1"/>
    </source>
</evidence>
<name>A0A7W6QAB3_9HYPH</name>
<feature type="region of interest" description="Disordered" evidence="1">
    <location>
        <begin position="149"/>
        <end position="171"/>
    </location>
</feature>
<evidence type="ECO:0000313" key="3">
    <source>
        <dbReference type="Proteomes" id="UP000524492"/>
    </source>
</evidence>
<evidence type="ECO:0000256" key="1">
    <source>
        <dbReference type="SAM" id="MobiDB-lite"/>
    </source>
</evidence>
<dbReference type="AlphaFoldDB" id="A0A7W6QAB3"/>
<protein>
    <submittedName>
        <fullName evidence="2">Nitroimidazol reductase NimA-like FMN-containing flavoprotein (Pyridoxamine 5'-phosphate oxidase superfamily)</fullName>
    </submittedName>
</protein>
<feature type="compositionally biased region" description="Low complexity" evidence="1">
    <location>
        <begin position="70"/>
        <end position="89"/>
    </location>
</feature>
<gene>
    <name evidence="2" type="ORF">GGD53_003369</name>
</gene>
<dbReference type="Gene3D" id="2.30.110.10">
    <property type="entry name" value="Electron Transport, Fmn-binding Protein, Chain A"/>
    <property type="match status" value="1"/>
</dbReference>
<feature type="region of interest" description="Disordered" evidence="1">
    <location>
        <begin position="70"/>
        <end position="97"/>
    </location>
</feature>